<dbReference type="Gene3D" id="3.30.930.20">
    <property type="entry name" value="Protein of unknown function DUF1054"/>
    <property type="match status" value="1"/>
</dbReference>
<evidence type="ECO:0000313" key="2">
    <source>
        <dbReference type="Proteomes" id="UP001302696"/>
    </source>
</evidence>
<proteinExistence type="predicted"/>
<dbReference type="Pfam" id="PF06335">
    <property type="entry name" value="DUF1054"/>
    <property type="match status" value="1"/>
</dbReference>
<protein>
    <submittedName>
        <fullName evidence="1">DUF1054 domain-containing protein</fullName>
    </submittedName>
</protein>
<accession>A0ABZ0Q2K1</accession>
<dbReference type="EMBL" id="CP104778">
    <property type="protein sequence ID" value="WPC21190.1"/>
    <property type="molecule type" value="Genomic_DNA"/>
</dbReference>
<dbReference type="RefSeq" id="WP_057772389.1">
    <property type="nucleotide sequence ID" value="NZ_BBIM01000034.1"/>
</dbReference>
<reference evidence="2" key="1">
    <citation type="submission" date="2024-06" db="EMBL/GenBank/DDBJ databases">
        <authorList>
            <person name="Chang H.C."/>
            <person name="Mun S.Y."/>
        </authorList>
    </citation>
    <scope>NUCLEOTIDE SEQUENCE [LARGE SCALE GENOMIC DNA]</scope>
    <source>
        <strain evidence="2">KT1</strain>
    </source>
</reference>
<dbReference type="SUPFAM" id="SSF142913">
    <property type="entry name" value="YktB/PF0168-like"/>
    <property type="match status" value="1"/>
</dbReference>
<keyword evidence="2" id="KW-1185">Reference proteome</keyword>
<sequence>MFSDQLFSVFDESDVEKRLALIREQVDPYFEEIGQQVMPILNQDGHEYRAFIAKHARRHINPPMNTWVAFAERKRGYKMIPHYEVGVWDDRLFVWLAFETNIKERKEIIGKLKQTQSSFLQLGQVFVLSNNHMTKNQMQLTSTNYKNLLSSYENKKQSEFLIGRWISKEELRLMNKQEITDFINKTIQSLTEIWDK</sequence>
<dbReference type="InterPro" id="IPR009403">
    <property type="entry name" value="UPF0637"/>
</dbReference>
<dbReference type="InterPro" id="IPR053707">
    <property type="entry name" value="UPF0637_domain_sf"/>
</dbReference>
<name>A0ABZ0Q2K1_9LACO</name>
<organism evidence="1 2">
    <name type="scientific">Pediococcus inopinatus</name>
    <dbReference type="NCBI Taxonomy" id="114090"/>
    <lineage>
        <taxon>Bacteria</taxon>
        <taxon>Bacillati</taxon>
        <taxon>Bacillota</taxon>
        <taxon>Bacilli</taxon>
        <taxon>Lactobacillales</taxon>
        <taxon>Lactobacillaceae</taxon>
        <taxon>Pediococcus</taxon>
    </lineage>
</organism>
<evidence type="ECO:0000313" key="1">
    <source>
        <dbReference type="EMBL" id="WPC21190.1"/>
    </source>
</evidence>
<dbReference type="Proteomes" id="UP001302696">
    <property type="component" value="Chromosome"/>
</dbReference>
<gene>
    <name evidence="1" type="ORF">N6G96_07870</name>
</gene>